<sequence>MTTESLPSQNLFEQVESYDWNNDQEFQGGLKAILGSATSPEQVAHLSLRARCFYYSRKFGTKVDFDGYQAWRHAQTGVINGDSTATDAPAGADHTAVAGSEADAAPAAMGNAPTPASFAEICQLIAEGKPIPGIKEIPDTVLEGSATTATKPKRRKPWEKDTPSMEGQSGGTGVQPTA</sequence>
<dbReference type="InterPro" id="IPR040554">
    <property type="entry name" value="KPWE_PEX14_dom"/>
</dbReference>
<reference evidence="4" key="1">
    <citation type="submission" date="2021-07" db="EMBL/GenBank/DDBJ databases">
        <title>Elsinoe batatas strain:CRI-CJ2 Genome sequencing and assembly.</title>
        <authorList>
            <person name="Huang L."/>
        </authorList>
    </citation>
    <scope>NUCLEOTIDE SEQUENCE</scope>
    <source>
        <strain evidence="4">CRI-CJ2</strain>
    </source>
</reference>
<gene>
    <name evidence="4" type="ORF">KVT40_008136</name>
</gene>
<keyword evidence="5" id="KW-1185">Reference proteome</keyword>
<feature type="domain" description="Peroxisomal membrane protein PEX14-like KPWE" evidence="2">
    <location>
        <begin position="113"/>
        <end position="160"/>
    </location>
</feature>
<feature type="domain" description="PEX14-like helix-turn-helix" evidence="3">
    <location>
        <begin position="10"/>
        <end position="75"/>
    </location>
</feature>
<feature type="compositionally biased region" description="Gly residues" evidence="1">
    <location>
        <begin position="168"/>
        <end position="178"/>
    </location>
</feature>
<protein>
    <submittedName>
        <fullName evidence="4">Uncharacterized protein</fullName>
    </submittedName>
</protein>
<accession>A0A8K0P993</accession>
<feature type="region of interest" description="Disordered" evidence="1">
    <location>
        <begin position="133"/>
        <end position="178"/>
    </location>
</feature>
<comment type="caution">
    <text evidence="4">The sequence shown here is derived from an EMBL/GenBank/DDBJ whole genome shotgun (WGS) entry which is preliminary data.</text>
</comment>
<evidence type="ECO:0000313" key="4">
    <source>
        <dbReference type="EMBL" id="KAG8623160.1"/>
    </source>
</evidence>
<dbReference type="PANTHER" id="PTHR36855:SF1">
    <property type="entry name" value="PEROXISOME MEMBRANE ANCHOR PROTEIN PEX14P N-TERMINAL DOMAIN-CONTAINING PROTEIN"/>
    <property type="match status" value="1"/>
</dbReference>
<dbReference type="PANTHER" id="PTHR36855">
    <property type="entry name" value="CHROMOSOME 10, WHOLE GENOME SHOTGUN SEQUENCE"/>
    <property type="match status" value="1"/>
</dbReference>
<proteinExistence type="predicted"/>
<evidence type="ECO:0000259" key="3">
    <source>
        <dbReference type="Pfam" id="PF25871"/>
    </source>
</evidence>
<dbReference type="Proteomes" id="UP000809789">
    <property type="component" value="Unassembled WGS sequence"/>
</dbReference>
<dbReference type="InterPro" id="IPR058841">
    <property type="entry name" value="HTH_76"/>
</dbReference>
<dbReference type="EMBL" id="JAESVG020000010">
    <property type="protein sequence ID" value="KAG8623160.1"/>
    <property type="molecule type" value="Genomic_DNA"/>
</dbReference>
<evidence type="ECO:0000256" key="1">
    <source>
        <dbReference type="SAM" id="MobiDB-lite"/>
    </source>
</evidence>
<evidence type="ECO:0000313" key="5">
    <source>
        <dbReference type="Proteomes" id="UP000809789"/>
    </source>
</evidence>
<dbReference type="Pfam" id="PF25871">
    <property type="entry name" value="HTH_76"/>
    <property type="match status" value="1"/>
</dbReference>
<evidence type="ECO:0000259" key="2">
    <source>
        <dbReference type="Pfam" id="PF17733"/>
    </source>
</evidence>
<dbReference type="Pfam" id="PF17733">
    <property type="entry name" value="KPWE_dom"/>
    <property type="match status" value="1"/>
</dbReference>
<dbReference type="AlphaFoldDB" id="A0A8K0P993"/>
<organism evidence="4 5">
    <name type="scientific">Elsinoe batatas</name>
    <dbReference type="NCBI Taxonomy" id="2601811"/>
    <lineage>
        <taxon>Eukaryota</taxon>
        <taxon>Fungi</taxon>
        <taxon>Dikarya</taxon>
        <taxon>Ascomycota</taxon>
        <taxon>Pezizomycotina</taxon>
        <taxon>Dothideomycetes</taxon>
        <taxon>Dothideomycetidae</taxon>
        <taxon>Myriangiales</taxon>
        <taxon>Elsinoaceae</taxon>
        <taxon>Elsinoe</taxon>
    </lineage>
</organism>
<name>A0A8K0P993_9PEZI</name>